<accession>A0AAP5M2Y8</accession>
<keyword evidence="3" id="KW-1185">Reference proteome</keyword>
<dbReference type="AlphaFoldDB" id="A0AAP5M2Y8"/>
<protein>
    <submittedName>
        <fullName evidence="2">BRO family protein</fullName>
    </submittedName>
</protein>
<dbReference type="Proteomes" id="UP000667802">
    <property type="component" value="Unassembled WGS sequence"/>
</dbReference>
<evidence type="ECO:0000313" key="2">
    <source>
        <dbReference type="EMBL" id="MDR9893226.1"/>
    </source>
</evidence>
<feature type="domain" description="Bro-N" evidence="1">
    <location>
        <begin position="48"/>
        <end position="146"/>
    </location>
</feature>
<dbReference type="EMBL" id="JAALHA020000001">
    <property type="protein sequence ID" value="MDR9893226.1"/>
    <property type="molecule type" value="Genomic_DNA"/>
</dbReference>
<sequence>MEGLKNLKATTRGGAIANNKVDIYDAYSREQTMTTLTNFQAEKSPFDQIRQVDIDGNEYWLARQLQPLLGYTQWRRFEETIERAKLACQNSGYVPENHFADAGNVVKRPQKGGSRQADYKLSRHGCYLTAMNGDPRKPEIAAAQNYFAVKTREAEVGSQIQQLVTQLLEKVQRQDEAIATLQSQISNLLPPDNSYAPPGWDAEVWRQLPPQDKRHFRFLAKRRKFRPSNQGTSEPLALPSITVEQVKQQQHSEVEQLVGEVSSEEKARVEAAKQDILARFWAEGGES</sequence>
<evidence type="ECO:0000259" key="1">
    <source>
        <dbReference type="Pfam" id="PF02498"/>
    </source>
</evidence>
<name>A0AAP5M2Y8_9CYAN</name>
<proteinExistence type="predicted"/>
<evidence type="ECO:0000313" key="3">
    <source>
        <dbReference type="Proteomes" id="UP000667802"/>
    </source>
</evidence>
<dbReference type="InterPro" id="IPR003497">
    <property type="entry name" value="BRO_N_domain"/>
</dbReference>
<dbReference type="Pfam" id="PF02498">
    <property type="entry name" value="Bro-N"/>
    <property type="match status" value="1"/>
</dbReference>
<comment type="caution">
    <text evidence="2">The sequence shown here is derived from an EMBL/GenBank/DDBJ whole genome shotgun (WGS) entry which is preliminary data.</text>
</comment>
<gene>
    <name evidence="2" type="ORF">G7B40_001325</name>
</gene>
<reference evidence="3" key="1">
    <citation type="journal article" date="2021" name="Science">
        <title>Hunting the eagle killer: A cyanobacterial neurotoxin causes vacuolar myelinopathy.</title>
        <authorList>
            <person name="Breinlinger S."/>
            <person name="Phillips T.J."/>
            <person name="Haram B.N."/>
            <person name="Mares J."/>
            <person name="Martinez Yerena J.A."/>
            <person name="Hrouzek P."/>
            <person name="Sobotka R."/>
            <person name="Henderson W.M."/>
            <person name="Schmieder P."/>
            <person name="Williams S.M."/>
            <person name="Lauderdale J.D."/>
            <person name="Wilde H.D."/>
            <person name="Gerrin W."/>
            <person name="Kust A."/>
            <person name="Washington J.W."/>
            <person name="Wagner C."/>
            <person name="Geier B."/>
            <person name="Liebeke M."/>
            <person name="Enke H."/>
            <person name="Niedermeyer T.H.J."/>
            <person name="Wilde S.B."/>
        </authorList>
    </citation>
    <scope>NUCLEOTIDE SEQUENCE [LARGE SCALE GENOMIC DNA]</scope>
    <source>
        <strain evidence="3">Thurmond2011</strain>
    </source>
</reference>
<organism evidence="2 3">
    <name type="scientific">Aetokthonos hydrillicola Thurmond2011</name>
    <dbReference type="NCBI Taxonomy" id="2712845"/>
    <lineage>
        <taxon>Bacteria</taxon>
        <taxon>Bacillati</taxon>
        <taxon>Cyanobacteriota</taxon>
        <taxon>Cyanophyceae</taxon>
        <taxon>Nostocales</taxon>
        <taxon>Hapalosiphonaceae</taxon>
        <taxon>Aetokthonos</taxon>
    </lineage>
</organism>